<comment type="caution">
    <text evidence="1">The sequence shown here is derived from an EMBL/GenBank/DDBJ whole genome shotgun (WGS) entry which is preliminary data.</text>
</comment>
<dbReference type="AlphaFoldDB" id="A0A9D4A411"/>
<gene>
    <name evidence="1" type="ORF">J1N35_022990</name>
</gene>
<organism evidence="1 2">
    <name type="scientific">Gossypium stocksii</name>
    <dbReference type="NCBI Taxonomy" id="47602"/>
    <lineage>
        <taxon>Eukaryota</taxon>
        <taxon>Viridiplantae</taxon>
        <taxon>Streptophyta</taxon>
        <taxon>Embryophyta</taxon>
        <taxon>Tracheophyta</taxon>
        <taxon>Spermatophyta</taxon>
        <taxon>Magnoliopsida</taxon>
        <taxon>eudicotyledons</taxon>
        <taxon>Gunneridae</taxon>
        <taxon>Pentapetalae</taxon>
        <taxon>rosids</taxon>
        <taxon>malvids</taxon>
        <taxon>Malvales</taxon>
        <taxon>Malvaceae</taxon>
        <taxon>Malvoideae</taxon>
        <taxon>Gossypium</taxon>
    </lineage>
</organism>
<reference evidence="1 2" key="1">
    <citation type="journal article" date="2021" name="Plant Biotechnol. J.">
        <title>Multi-omics assisted identification of the key and species-specific regulatory components of drought-tolerant mechanisms in Gossypium stocksii.</title>
        <authorList>
            <person name="Yu D."/>
            <person name="Ke L."/>
            <person name="Zhang D."/>
            <person name="Wu Y."/>
            <person name="Sun Y."/>
            <person name="Mei J."/>
            <person name="Sun J."/>
            <person name="Sun Y."/>
        </authorList>
    </citation>
    <scope>NUCLEOTIDE SEQUENCE [LARGE SCALE GENOMIC DNA]</scope>
    <source>
        <strain evidence="2">cv. E1</strain>
        <tissue evidence="1">Leaf</tissue>
    </source>
</reference>
<dbReference type="EMBL" id="JAIQCV010000007">
    <property type="protein sequence ID" value="KAH1083229.1"/>
    <property type="molecule type" value="Genomic_DNA"/>
</dbReference>
<evidence type="ECO:0000313" key="2">
    <source>
        <dbReference type="Proteomes" id="UP000828251"/>
    </source>
</evidence>
<proteinExistence type="predicted"/>
<keyword evidence="2" id="KW-1185">Reference proteome</keyword>
<sequence>MESALCVIGVLYSDCVLGIGSLSSICFCLHLYKIDIDFEGKRDCEESSVSLGHVSLQKSKGNVILLILGIDNPKLDTEALTWVVKEVLERVLEVRIKGTSETFQVRSVDCRNESDWSPPRLEPHSAMPVTTHLSGNSDFAYGLGSGASTPF</sequence>
<evidence type="ECO:0000313" key="1">
    <source>
        <dbReference type="EMBL" id="KAH1083229.1"/>
    </source>
</evidence>
<dbReference type="Proteomes" id="UP000828251">
    <property type="component" value="Unassembled WGS sequence"/>
</dbReference>
<accession>A0A9D4A411</accession>
<protein>
    <submittedName>
        <fullName evidence="1">Uncharacterized protein</fullName>
    </submittedName>
</protein>
<name>A0A9D4A411_9ROSI</name>